<gene>
    <name evidence="1" type="ORF">AB4Y30_06595</name>
</gene>
<reference evidence="1" key="1">
    <citation type="submission" date="2024-07" db="EMBL/GenBank/DDBJ databases">
        <title>Halotolerant mesophilic bacterium Ornithinibacillus sp. 4-3, sp. nov., isolated from soil.</title>
        <authorList>
            <person name="Sidarenka A.V."/>
            <person name="Guliayeva D.E."/>
            <person name="Leanovich S.I."/>
            <person name="Hileuskaya K.S."/>
            <person name="Akhremchuk A.E."/>
            <person name="Sikolenko M.A."/>
            <person name="Valentovich L.N."/>
        </authorList>
    </citation>
    <scope>NUCLEOTIDE SEQUENCE</scope>
    <source>
        <strain evidence="1">4-3</strain>
    </source>
</reference>
<organism evidence="1">
    <name type="scientific">Ornithinibacillus sp. 4-3</name>
    <dbReference type="NCBI Taxonomy" id="3231488"/>
    <lineage>
        <taxon>Bacteria</taxon>
        <taxon>Bacillati</taxon>
        <taxon>Bacillota</taxon>
        <taxon>Bacilli</taxon>
        <taxon>Bacillales</taxon>
        <taxon>Bacillaceae</taxon>
        <taxon>Ornithinibacillus</taxon>
    </lineage>
</organism>
<dbReference type="AlphaFoldDB" id="A0AB39HU96"/>
<dbReference type="RefSeq" id="WP_368654693.1">
    <property type="nucleotide sequence ID" value="NZ_CP162599.1"/>
</dbReference>
<evidence type="ECO:0008006" key="2">
    <source>
        <dbReference type="Google" id="ProtNLM"/>
    </source>
</evidence>
<evidence type="ECO:0000313" key="1">
    <source>
        <dbReference type="EMBL" id="XDK34015.1"/>
    </source>
</evidence>
<proteinExistence type="predicted"/>
<name>A0AB39HU96_9BACI</name>
<protein>
    <recommendedName>
        <fullName evidence="2">YtxH domain-containing protein</fullName>
    </recommendedName>
</protein>
<accession>A0AB39HU96</accession>
<sequence length="98" mass="11101">MKKSIIAFGAGTAGLVGLLLTKQENRKKVRKTYHMIVNKIRGIQEYPTVVQAGIPDQVDREDIAQLENAKMVSEGSQYGVNYYNRQVQEEKAEKMQTQ</sequence>
<dbReference type="EMBL" id="CP162599">
    <property type="protein sequence ID" value="XDK34015.1"/>
    <property type="molecule type" value="Genomic_DNA"/>
</dbReference>